<name>E0XQP2_9BACT</name>
<evidence type="ECO:0000256" key="1">
    <source>
        <dbReference type="SAM" id="SignalP"/>
    </source>
</evidence>
<organism evidence="2">
    <name type="scientific">uncultured Verrucomicrobiales bacterium HF0010_05E02</name>
    <dbReference type="NCBI Taxonomy" id="710995"/>
    <lineage>
        <taxon>Bacteria</taxon>
        <taxon>Pseudomonadati</taxon>
        <taxon>Verrucomicrobiota</taxon>
        <taxon>Verrucomicrobiia</taxon>
        <taxon>Verrucomicrobiales</taxon>
        <taxon>environmental samples</taxon>
    </lineage>
</organism>
<sequence length="250" mass="26739">MMKTFTLKFKTLALFIWATASLSAADAVNFNANAVTKALYRGMAIHFIDSVPTISSNTSQGYTGQPVYCAFQPSGECLLSVGAYDDAGLKIRWNGNKGSAGDHASALFLFKKANFLNGMNAGSVALSDGNDTVKIRVGYMNPGKTGPSEPVAEASLRLVIKDDRGYHISKDFPIESASELSVRATQQVYYQYNPVSHAVNEAGTMGQASVPSFKNIEFLGFRIDAVRGNKIIAGANIGVVEFSVSATNLQ</sequence>
<reference evidence="2" key="1">
    <citation type="journal article" date="2011" name="Environ. Microbiol.">
        <title>Time-series analyses of Monterey Bay coastal microbial picoplankton using a 'genome proxy' microarray.</title>
        <authorList>
            <person name="Rich V.I."/>
            <person name="Pham V.D."/>
            <person name="Eppley J."/>
            <person name="Shi Y."/>
            <person name="DeLong E.F."/>
        </authorList>
    </citation>
    <scope>NUCLEOTIDE SEQUENCE</scope>
</reference>
<accession>E0XQP2</accession>
<protein>
    <submittedName>
        <fullName evidence="2">Uncharacterized protein</fullName>
    </submittedName>
</protein>
<proteinExistence type="predicted"/>
<feature type="signal peptide" evidence="1">
    <location>
        <begin position="1"/>
        <end position="24"/>
    </location>
</feature>
<feature type="chain" id="PRO_5003142971" evidence="1">
    <location>
        <begin position="25"/>
        <end position="250"/>
    </location>
</feature>
<evidence type="ECO:0000313" key="2">
    <source>
        <dbReference type="EMBL" id="ADI16733.1"/>
    </source>
</evidence>
<dbReference type="AlphaFoldDB" id="E0XQP2"/>
<dbReference type="EMBL" id="GU474845">
    <property type="protein sequence ID" value="ADI16733.1"/>
    <property type="molecule type" value="Genomic_DNA"/>
</dbReference>
<keyword evidence="1" id="KW-0732">Signal</keyword>